<reference evidence="1" key="1">
    <citation type="submission" date="2023-06" db="EMBL/GenBank/DDBJ databases">
        <authorList>
            <consortium name="Lawrence Berkeley National Laboratory"/>
            <person name="Ahrendt S."/>
            <person name="Sahu N."/>
            <person name="Indic B."/>
            <person name="Wong-Bajracharya J."/>
            <person name="Merenyi Z."/>
            <person name="Ke H.-M."/>
            <person name="Monk M."/>
            <person name="Kocsube S."/>
            <person name="Drula E."/>
            <person name="Lipzen A."/>
            <person name="Balint B."/>
            <person name="Henrissat B."/>
            <person name="Andreopoulos B."/>
            <person name="Martin F.M."/>
            <person name="Harder C.B."/>
            <person name="Rigling D."/>
            <person name="Ford K.L."/>
            <person name="Foster G.D."/>
            <person name="Pangilinan J."/>
            <person name="Papanicolaou A."/>
            <person name="Barry K."/>
            <person name="LaButti K."/>
            <person name="Viragh M."/>
            <person name="Koriabine M."/>
            <person name="Yan M."/>
            <person name="Riley R."/>
            <person name="Champramary S."/>
            <person name="Plett K.L."/>
            <person name="Tsai I.J."/>
            <person name="Slot J."/>
            <person name="Sipos G."/>
            <person name="Plett J."/>
            <person name="Nagy L.G."/>
            <person name="Grigoriev I.V."/>
        </authorList>
    </citation>
    <scope>NUCLEOTIDE SEQUENCE</scope>
    <source>
        <strain evidence="1">CCBAS 213</strain>
    </source>
</reference>
<dbReference type="Proteomes" id="UP001175211">
    <property type="component" value="Unassembled WGS sequence"/>
</dbReference>
<evidence type="ECO:0000313" key="2">
    <source>
        <dbReference type="Proteomes" id="UP001175211"/>
    </source>
</evidence>
<keyword evidence="2" id="KW-1185">Reference proteome</keyword>
<accession>A0AA39JJ25</accession>
<organism evidence="1 2">
    <name type="scientific">Armillaria tabescens</name>
    <name type="common">Ringless honey mushroom</name>
    <name type="synonym">Agaricus tabescens</name>
    <dbReference type="NCBI Taxonomy" id="1929756"/>
    <lineage>
        <taxon>Eukaryota</taxon>
        <taxon>Fungi</taxon>
        <taxon>Dikarya</taxon>
        <taxon>Basidiomycota</taxon>
        <taxon>Agaricomycotina</taxon>
        <taxon>Agaricomycetes</taxon>
        <taxon>Agaricomycetidae</taxon>
        <taxon>Agaricales</taxon>
        <taxon>Marasmiineae</taxon>
        <taxon>Physalacriaceae</taxon>
        <taxon>Desarmillaria</taxon>
    </lineage>
</organism>
<name>A0AA39JJ25_ARMTA</name>
<gene>
    <name evidence="1" type="ORF">EV420DRAFT_1029490</name>
</gene>
<evidence type="ECO:0000313" key="1">
    <source>
        <dbReference type="EMBL" id="KAK0443384.1"/>
    </source>
</evidence>
<dbReference type="EMBL" id="JAUEPS010000059">
    <property type="protein sequence ID" value="KAK0443384.1"/>
    <property type="molecule type" value="Genomic_DNA"/>
</dbReference>
<dbReference type="AlphaFoldDB" id="A0AA39JJ25"/>
<comment type="caution">
    <text evidence="1">The sequence shown here is derived from an EMBL/GenBank/DDBJ whole genome shotgun (WGS) entry which is preliminary data.</text>
</comment>
<dbReference type="GeneID" id="85348940"/>
<protein>
    <submittedName>
        <fullName evidence="1">Uncharacterized protein</fullName>
    </submittedName>
</protein>
<proteinExistence type="predicted"/>
<dbReference type="RefSeq" id="XP_060324703.1">
    <property type="nucleotide sequence ID" value="XM_060465392.1"/>
</dbReference>
<sequence length="256" mass="29378">MEMLHPYETHMPHRPVCPGDDRSIIWEDIALHSHRWSHINLTTKGPMIALQNFTCYSPLLRNLRSVMLDVSSPTDICRLFSSAPLLQDLAFCGSITLWRELARTIPLHQLVNLMVTVRIYEPDDANPDFYACLKEAALLEGLHFNVARIVPRPSTPSDVPLSLAFIHTHIHRLTLNGEIPSVLDQCSMPNLKELFVYSEYRPYVGGLLEIDPADIKRLVRFVSRSECSVRTFSCFRPMPLSTFKAFGRSGRRRRRH</sequence>